<keyword evidence="2" id="KW-1185">Reference proteome</keyword>
<name>A0A3M7RHI9_BRAPC</name>
<proteinExistence type="predicted"/>
<dbReference type="EMBL" id="REGN01003408">
    <property type="protein sequence ID" value="RNA22738.1"/>
    <property type="molecule type" value="Genomic_DNA"/>
</dbReference>
<accession>A0A3M7RHI9</accession>
<dbReference type="AlphaFoldDB" id="A0A3M7RHI9"/>
<gene>
    <name evidence="1" type="ORF">BpHYR1_040574</name>
</gene>
<protein>
    <submittedName>
        <fullName evidence="1">Uncharacterized protein</fullName>
    </submittedName>
</protein>
<reference evidence="1 2" key="1">
    <citation type="journal article" date="2018" name="Sci. Rep.">
        <title>Genomic signatures of local adaptation to the degree of environmental predictability in rotifers.</title>
        <authorList>
            <person name="Franch-Gras L."/>
            <person name="Hahn C."/>
            <person name="Garcia-Roger E.M."/>
            <person name="Carmona M.J."/>
            <person name="Serra M."/>
            <person name="Gomez A."/>
        </authorList>
    </citation>
    <scope>NUCLEOTIDE SEQUENCE [LARGE SCALE GENOMIC DNA]</scope>
    <source>
        <strain evidence="1">HYR1</strain>
    </source>
</reference>
<sequence>MNKINFLTISDKVSVTLFGENYVTSSMIVPESNDYLLSATFLHPFYRKFQFITYTKRYQETDEEIFDIKKEIKRNLNTVHSRYNDSLYYEYRATANDV</sequence>
<evidence type="ECO:0000313" key="2">
    <source>
        <dbReference type="Proteomes" id="UP000276133"/>
    </source>
</evidence>
<evidence type="ECO:0000313" key="1">
    <source>
        <dbReference type="EMBL" id="RNA22738.1"/>
    </source>
</evidence>
<dbReference type="Proteomes" id="UP000276133">
    <property type="component" value="Unassembled WGS sequence"/>
</dbReference>
<comment type="caution">
    <text evidence="1">The sequence shown here is derived from an EMBL/GenBank/DDBJ whole genome shotgun (WGS) entry which is preliminary data.</text>
</comment>
<organism evidence="1 2">
    <name type="scientific">Brachionus plicatilis</name>
    <name type="common">Marine rotifer</name>
    <name type="synonym">Brachionus muelleri</name>
    <dbReference type="NCBI Taxonomy" id="10195"/>
    <lineage>
        <taxon>Eukaryota</taxon>
        <taxon>Metazoa</taxon>
        <taxon>Spiralia</taxon>
        <taxon>Gnathifera</taxon>
        <taxon>Rotifera</taxon>
        <taxon>Eurotatoria</taxon>
        <taxon>Monogononta</taxon>
        <taxon>Pseudotrocha</taxon>
        <taxon>Ploima</taxon>
        <taxon>Brachionidae</taxon>
        <taxon>Brachionus</taxon>
    </lineage>
</organism>